<proteinExistence type="predicted"/>
<dbReference type="Proteomes" id="UP001499924">
    <property type="component" value="Unassembled WGS sequence"/>
</dbReference>
<accession>A0ABP6NWE4</accession>
<reference evidence="3" key="1">
    <citation type="journal article" date="2019" name="Int. J. Syst. Evol. Microbiol.">
        <title>The Global Catalogue of Microorganisms (GCM) 10K type strain sequencing project: providing services to taxonomists for standard genome sequencing and annotation.</title>
        <authorList>
            <consortium name="The Broad Institute Genomics Platform"/>
            <consortium name="The Broad Institute Genome Sequencing Center for Infectious Disease"/>
            <person name="Wu L."/>
            <person name="Ma J."/>
        </authorList>
    </citation>
    <scope>NUCLEOTIDE SEQUENCE [LARGE SCALE GENOMIC DNA]</scope>
    <source>
        <strain evidence="3">JCM 15614</strain>
    </source>
</reference>
<organism evidence="2 3">
    <name type="scientific">Blastococcus jejuensis</name>
    <dbReference type="NCBI Taxonomy" id="351224"/>
    <lineage>
        <taxon>Bacteria</taxon>
        <taxon>Bacillati</taxon>
        <taxon>Actinomycetota</taxon>
        <taxon>Actinomycetes</taxon>
        <taxon>Geodermatophilales</taxon>
        <taxon>Geodermatophilaceae</taxon>
        <taxon>Blastococcus</taxon>
    </lineage>
</organism>
<evidence type="ECO:0000313" key="3">
    <source>
        <dbReference type="Proteomes" id="UP001499924"/>
    </source>
</evidence>
<feature type="domain" description="DUF4440" evidence="1">
    <location>
        <begin position="6"/>
        <end position="110"/>
    </location>
</feature>
<sequence>MSRSEIDALNATFMKGLETGDAAMVASVYAPDARVMPPGAPVQTGPGIQAFWQGVMDSGVTGAVLKTTALEERDDLAVEEGHFEIHVGSDVVDDGSYVVVHRRMGDGSWRFALDIWNSDRAPATG</sequence>
<protein>
    <recommendedName>
        <fullName evidence="1">DUF4440 domain-containing protein</fullName>
    </recommendedName>
</protein>
<name>A0ABP6NWE4_9ACTN</name>
<evidence type="ECO:0000313" key="2">
    <source>
        <dbReference type="EMBL" id="GAA3159783.1"/>
    </source>
</evidence>
<dbReference type="EMBL" id="BAAAVV010000002">
    <property type="protein sequence ID" value="GAA3159783.1"/>
    <property type="molecule type" value="Genomic_DNA"/>
</dbReference>
<dbReference type="Gene3D" id="3.10.450.50">
    <property type="match status" value="1"/>
</dbReference>
<keyword evidence="3" id="KW-1185">Reference proteome</keyword>
<dbReference type="RefSeq" id="WP_344687385.1">
    <property type="nucleotide sequence ID" value="NZ_BAAAVV010000002.1"/>
</dbReference>
<dbReference type="InterPro" id="IPR032710">
    <property type="entry name" value="NTF2-like_dom_sf"/>
</dbReference>
<comment type="caution">
    <text evidence="2">The sequence shown here is derived from an EMBL/GenBank/DDBJ whole genome shotgun (WGS) entry which is preliminary data.</text>
</comment>
<dbReference type="SUPFAM" id="SSF54427">
    <property type="entry name" value="NTF2-like"/>
    <property type="match status" value="1"/>
</dbReference>
<evidence type="ECO:0000259" key="1">
    <source>
        <dbReference type="Pfam" id="PF14534"/>
    </source>
</evidence>
<dbReference type="Pfam" id="PF14534">
    <property type="entry name" value="DUF4440"/>
    <property type="match status" value="1"/>
</dbReference>
<dbReference type="InterPro" id="IPR027843">
    <property type="entry name" value="DUF4440"/>
</dbReference>
<gene>
    <name evidence="2" type="ORF">GCM10010531_09020</name>
</gene>